<keyword evidence="3" id="KW-1185">Reference proteome</keyword>
<evidence type="ECO:0000256" key="1">
    <source>
        <dbReference type="SAM" id="MobiDB-lite"/>
    </source>
</evidence>
<sequence>MLVMDMAYLQCEWAKRRVQASYDVFPPLRDCTTLRLVSQAFKIPKTGLFGSTSSSKTTVDMAHSEGEESYCYYDEKYRGTCRWGGKRHKGEDLMARKYGHHTAGTIRKDVLVDKHANLSKREQKRMLAATQDDMSIGVNYSLNKHNRWMLADRPIELLKMAKKGFETSVVERQSRTTGNCKPYIQPHSITAMHTRIDRDSVDEEEFDVRTARSAGKGQINNIANFTPTARELSQKKPRTRKQESESDAEIDDPEVEAEKTVPQVHYSVQTPIKNKHMYTKNSVSLDNYRIPSNTARSRKLPEDDLYDAEYENECSEDERENEDIENLPKPSTSFNLSDCIIDKSKTKKKGREPRDRLRTLSSSLADEWENVSDLNDDGDEPNDDALDLSKVHQEGFLHKTIYVSMHNWKHSGIETPEAAETMAELKGRKVAGWTVFNLTDKVKLYATELIPVNVLLVALKEQNKMRKKNVDQLVMTINTTIPVPPPLYLPSFVRKMSFKENLKAVLLDIAGEIRGWREMYRVAIEQCTKLPASFLTHAEDTRILKEFHLWLTYNRELLSQRVEVCPPYRKLTEYTALNYDEAHSVSTNSKLLSTEAHCYHLLEFESSLREFGRENEIVEGFGEGSELPLQRCNNCYEFEKLNLIGLGDRVLCMNCVRRDAIRQIRSGNIPIHYQLPLEESTFDLLSFVLPLPVFNFYSKRLLMMSLEPFITEGRFDECYACSYLIFIPNVPETQEFNSVYCNEGHSHFSFWCRKCEGECHWPIECGDYREWQKKWKAQLELEAARDVSGHVTLLCIKCNCKKGKFHAYTTDQSAKCPQCGIIVNVADMQGLSFSGQYFAWARSAPNDNALKQQGFLDDSWYWYEILLKRTIPSPPTQVENVIKRPIAELYFAARSRRFSRKERSIFEQKCREMRRKGLNATEGLDETRKMALQIIENGTGWAYIHKKETAILKDMKMLMDKWIVVEKCIKEGNENNLNSAVCSLKTHLDYCVEKFRAEINELNSAD</sequence>
<evidence type="ECO:0000313" key="2">
    <source>
        <dbReference type="EMBL" id="PAV59967.1"/>
    </source>
</evidence>
<name>A0A2A2JE94_9BILA</name>
<dbReference type="Proteomes" id="UP000218231">
    <property type="component" value="Unassembled WGS sequence"/>
</dbReference>
<feature type="compositionally biased region" description="Acidic residues" evidence="1">
    <location>
        <begin position="310"/>
        <end position="325"/>
    </location>
</feature>
<dbReference type="PANTHER" id="PTHR31063">
    <property type="entry name" value="PROTEIN CBG08668"/>
    <property type="match status" value="1"/>
</dbReference>
<organism evidence="2 3">
    <name type="scientific">Diploscapter pachys</name>
    <dbReference type="NCBI Taxonomy" id="2018661"/>
    <lineage>
        <taxon>Eukaryota</taxon>
        <taxon>Metazoa</taxon>
        <taxon>Ecdysozoa</taxon>
        <taxon>Nematoda</taxon>
        <taxon>Chromadorea</taxon>
        <taxon>Rhabditida</taxon>
        <taxon>Rhabditina</taxon>
        <taxon>Rhabditomorpha</taxon>
        <taxon>Rhabditoidea</taxon>
        <taxon>Rhabditidae</taxon>
        <taxon>Diploscapter</taxon>
    </lineage>
</organism>
<dbReference type="CDD" id="cd20335">
    <property type="entry name" value="BRcat_RBR"/>
    <property type="match status" value="1"/>
</dbReference>
<dbReference type="AlphaFoldDB" id="A0A2A2JE94"/>
<feature type="region of interest" description="Disordered" evidence="1">
    <location>
        <begin position="225"/>
        <end position="260"/>
    </location>
</feature>
<evidence type="ECO:0000313" key="3">
    <source>
        <dbReference type="Proteomes" id="UP000218231"/>
    </source>
</evidence>
<gene>
    <name evidence="2" type="ORF">WR25_18045</name>
</gene>
<reference evidence="2 3" key="1">
    <citation type="journal article" date="2017" name="Curr. Biol.">
        <title>Genome architecture and evolution of a unichromosomal asexual nematode.</title>
        <authorList>
            <person name="Fradin H."/>
            <person name="Zegar C."/>
            <person name="Gutwein M."/>
            <person name="Lucas J."/>
            <person name="Kovtun M."/>
            <person name="Corcoran D."/>
            <person name="Baugh L.R."/>
            <person name="Kiontke K."/>
            <person name="Gunsalus K."/>
            <person name="Fitch D.H."/>
            <person name="Piano F."/>
        </authorList>
    </citation>
    <scope>NUCLEOTIDE SEQUENCE [LARGE SCALE GENOMIC DNA]</scope>
    <source>
        <strain evidence="2">PF1309</strain>
    </source>
</reference>
<proteinExistence type="predicted"/>
<accession>A0A2A2JE94</accession>
<dbReference type="PANTHER" id="PTHR31063:SF4">
    <property type="entry name" value="IBR DOMAIN-CONTAINING PROTEIN"/>
    <property type="match status" value="1"/>
</dbReference>
<dbReference type="EMBL" id="LIAE01010490">
    <property type="protein sequence ID" value="PAV59967.1"/>
    <property type="molecule type" value="Genomic_DNA"/>
</dbReference>
<feature type="compositionally biased region" description="Acidic residues" evidence="1">
    <location>
        <begin position="245"/>
        <end position="255"/>
    </location>
</feature>
<dbReference type="OrthoDB" id="5787359at2759"/>
<protein>
    <submittedName>
        <fullName evidence="2">Uncharacterized protein</fullName>
    </submittedName>
</protein>
<feature type="region of interest" description="Disordered" evidence="1">
    <location>
        <begin position="310"/>
        <end position="358"/>
    </location>
</feature>
<comment type="caution">
    <text evidence="2">The sequence shown here is derived from an EMBL/GenBank/DDBJ whole genome shotgun (WGS) entry which is preliminary data.</text>
</comment>